<dbReference type="Gene3D" id="3.40.50.1820">
    <property type="entry name" value="alpha/beta hydrolase"/>
    <property type="match status" value="1"/>
</dbReference>
<dbReference type="RefSeq" id="XP_010255677.1">
    <property type="nucleotide sequence ID" value="XM_010257375.1"/>
</dbReference>
<dbReference type="FunCoup" id="A0A1U8A394">
    <property type="interactions" value="94"/>
</dbReference>
<proteinExistence type="predicted"/>
<accession>A0A1U8A394</accession>
<evidence type="ECO:0000313" key="2">
    <source>
        <dbReference type="RefSeq" id="XP_010255677.1"/>
    </source>
</evidence>
<dbReference type="PANTHER" id="PTHR23024">
    <property type="entry name" value="ARYLACETAMIDE DEACETYLASE"/>
    <property type="match status" value="1"/>
</dbReference>
<dbReference type="OrthoDB" id="408631at2759"/>
<protein>
    <submittedName>
        <fullName evidence="2">Probable carboxylesterase 9</fullName>
    </submittedName>
</protein>
<dbReference type="InterPro" id="IPR013094">
    <property type="entry name" value="AB_hydrolase_3"/>
</dbReference>
<dbReference type="SUPFAM" id="SSF53474">
    <property type="entry name" value="alpha/beta-Hydrolases"/>
    <property type="match status" value="1"/>
</dbReference>
<dbReference type="AlphaFoldDB" id="A0A1U8A394"/>
<gene>
    <name evidence="2" type="primary">LOC104596303</name>
</gene>
<keyword evidence="1" id="KW-1185">Reference proteome</keyword>
<dbReference type="InterPro" id="IPR029058">
    <property type="entry name" value="AB_hydrolase_fold"/>
</dbReference>
<dbReference type="KEGG" id="nnu:104596303"/>
<dbReference type="Proteomes" id="UP000189703">
    <property type="component" value="Unplaced"/>
</dbReference>
<dbReference type="PANTHER" id="PTHR23024:SF113">
    <property type="entry name" value="CARBOXYLESTERASE 8-RELATED"/>
    <property type="match status" value="1"/>
</dbReference>
<dbReference type="GeneID" id="104596303"/>
<name>A0A1U8A394_NELNU</name>
<dbReference type="InterPro" id="IPR050466">
    <property type="entry name" value="Carboxylest/Gibb_receptor"/>
</dbReference>
<dbReference type="GO" id="GO:0016787">
    <property type="term" value="F:hydrolase activity"/>
    <property type="evidence" value="ECO:0007669"/>
    <property type="project" value="InterPro"/>
</dbReference>
<sequence length="337" mass="37660">MANERKEEETKCSIDPYEHLSIVLNPDGTLTRLKTLDKVEAVSDTKTAASASVSGRNVLSKDVTLNAERNTWVRIFRPVSPHANDQTVVGLPLIIYFHGGNWVLNSADTIFCHDFCECFARIGPAVIISVNFRLPPEHRLPAAYEDAEDALVWVKNQAIIPNGDPWLRNFADFSRCFLAGWSTGGNIAFHARLRSLDLDLKPLKIVGTVLDQPVFGGTQRTRSEKKYANDQILPLKVTDLMWELALPIGANRDHQYCNPMLDANLSNKVGSIGKVLVRGYGGEVTIDRQLQLVEKLLQRGVKVEARFDDVGFHGIDLIDPRRAMNTLDIAKHFMLNC</sequence>
<dbReference type="Pfam" id="PF07859">
    <property type="entry name" value="Abhydrolase_3"/>
    <property type="match status" value="1"/>
</dbReference>
<organism evidence="1 2">
    <name type="scientific">Nelumbo nucifera</name>
    <name type="common">Sacred lotus</name>
    <dbReference type="NCBI Taxonomy" id="4432"/>
    <lineage>
        <taxon>Eukaryota</taxon>
        <taxon>Viridiplantae</taxon>
        <taxon>Streptophyta</taxon>
        <taxon>Embryophyta</taxon>
        <taxon>Tracheophyta</taxon>
        <taxon>Spermatophyta</taxon>
        <taxon>Magnoliopsida</taxon>
        <taxon>Proteales</taxon>
        <taxon>Nelumbonaceae</taxon>
        <taxon>Nelumbo</taxon>
    </lineage>
</organism>
<reference evidence="2" key="1">
    <citation type="submission" date="2025-08" db="UniProtKB">
        <authorList>
            <consortium name="RefSeq"/>
        </authorList>
    </citation>
    <scope>IDENTIFICATION</scope>
</reference>
<dbReference type="eggNOG" id="KOG1515">
    <property type="taxonomic scope" value="Eukaryota"/>
</dbReference>
<dbReference type="OMA" id="YFHHGGW"/>
<evidence type="ECO:0000313" key="1">
    <source>
        <dbReference type="Proteomes" id="UP000189703"/>
    </source>
</evidence>